<dbReference type="AlphaFoldDB" id="A0A833XGQ1"/>
<feature type="region of interest" description="Disordered" evidence="1">
    <location>
        <begin position="219"/>
        <end position="252"/>
    </location>
</feature>
<evidence type="ECO:0000256" key="1">
    <source>
        <dbReference type="SAM" id="MobiDB-lite"/>
    </source>
</evidence>
<reference evidence="2" key="1">
    <citation type="submission" date="2015-10" db="EMBL/GenBank/DDBJ databases">
        <authorList>
            <person name="Martinez-Garcia P.J."/>
            <person name="Crepeau M.W."/>
            <person name="Puiu D."/>
            <person name="Gonzalez-Ibeas D."/>
            <person name="Whalen J."/>
            <person name="Stevens K."/>
            <person name="Paul R."/>
            <person name="Butterfield T."/>
            <person name="Britton M."/>
            <person name="Reagan R."/>
            <person name="Chakraborty S."/>
            <person name="Walawage S.L."/>
            <person name="Vasquez-Gross H.A."/>
            <person name="Cardeno C."/>
            <person name="Famula R."/>
            <person name="Pratt K."/>
            <person name="Kuruganti S."/>
            <person name="Aradhya M.K."/>
            <person name="Leslie C.A."/>
            <person name="Dandekar A.M."/>
            <person name="Salzberg S.L."/>
            <person name="Wegrzyn J.L."/>
            <person name="Langley C.H."/>
            <person name="Neale D.B."/>
        </authorList>
    </citation>
    <scope>NUCLEOTIDE SEQUENCE</scope>
    <source>
        <tissue evidence="2">Leaves</tissue>
    </source>
</reference>
<gene>
    <name evidence="2" type="ORF">F2P56_015715</name>
</gene>
<protein>
    <submittedName>
        <fullName evidence="2">Uncharacterized protein</fullName>
    </submittedName>
</protein>
<sequence length="369" mass="39761">MANKGRLVIANFKASNALEALVSVQNDHSFTTEGVGQLRYHILTHPFATTVRRIEPPCVEHHCPPPKKNKPNASPPSRASTVLAAAALVPSLVPVSFSDLLSYFGLSVYLTLSVPQGSHPFRVSKSLNCASPPATFTVSLPLFAGQLLSLYPVLTFFPFPLSPSLSVSLILSLSPLLSLFIPRSPRPRPPATPIIRKNAPTARPHFHSSLSRTQAQKIFPKPPTFNRTTHGDSKAVKARNTGDLPETSLVHGDKGKRKIGLGLVTIPRSRRVSQVKRKFGLFEVGSTSGIGVETSAMECHSPQVTSVLEETMAPSSELKEKGLRPLVKGPAEVAHEGSPEVKGLDAIPLERTNGVAEEVRDLNMDLALV</sequence>
<evidence type="ECO:0000313" key="3">
    <source>
        <dbReference type="Proteomes" id="UP000619265"/>
    </source>
</evidence>
<organism evidence="2 3">
    <name type="scientific">Juglans regia</name>
    <name type="common">English walnut</name>
    <dbReference type="NCBI Taxonomy" id="51240"/>
    <lineage>
        <taxon>Eukaryota</taxon>
        <taxon>Viridiplantae</taxon>
        <taxon>Streptophyta</taxon>
        <taxon>Embryophyta</taxon>
        <taxon>Tracheophyta</taxon>
        <taxon>Spermatophyta</taxon>
        <taxon>Magnoliopsida</taxon>
        <taxon>eudicotyledons</taxon>
        <taxon>Gunneridae</taxon>
        <taxon>Pentapetalae</taxon>
        <taxon>rosids</taxon>
        <taxon>fabids</taxon>
        <taxon>Fagales</taxon>
        <taxon>Juglandaceae</taxon>
        <taxon>Juglans</taxon>
    </lineage>
</organism>
<name>A0A833XGQ1_JUGRE</name>
<evidence type="ECO:0000313" key="2">
    <source>
        <dbReference type="EMBL" id="KAF5465736.1"/>
    </source>
</evidence>
<dbReference type="EMBL" id="LIHL02000007">
    <property type="protein sequence ID" value="KAF5465736.1"/>
    <property type="molecule type" value="Genomic_DNA"/>
</dbReference>
<dbReference type="Gramene" id="Jr07_21210_p1">
    <property type="protein sequence ID" value="cds.Jr07_21210_p1"/>
    <property type="gene ID" value="Jr07_21210"/>
</dbReference>
<proteinExistence type="predicted"/>
<reference evidence="2" key="2">
    <citation type="submission" date="2020-03" db="EMBL/GenBank/DDBJ databases">
        <title>Walnut 2.0.</title>
        <authorList>
            <person name="Marrano A."/>
            <person name="Britton M."/>
            <person name="Zimin A.V."/>
            <person name="Zaini P.A."/>
            <person name="Workman R."/>
            <person name="Puiu D."/>
            <person name="Bianco L."/>
            <person name="Allen B.J."/>
            <person name="Troggio M."/>
            <person name="Leslie C.A."/>
            <person name="Timp W."/>
            <person name="Dendekar A."/>
            <person name="Salzberg S.L."/>
            <person name="Neale D.B."/>
        </authorList>
    </citation>
    <scope>NUCLEOTIDE SEQUENCE</scope>
    <source>
        <tissue evidence="2">Leaves</tissue>
    </source>
</reference>
<dbReference type="Proteomes" id="UP000619265">
    <property type="component" value="Unassembled WGS sequence"/>
</dbReference>
<comment type="caution">
    <text evidence="2">The sequence shown here is derived from an EMBL/GenBank/DDBJ whole genome shotgun (WGS) entry which is preliminary data.</text>
</comment>
<accession>A0A833XGQ1</accession>